<dbReference type="AlphaFoldDB" id="A0A6J7FUA0"/>
<accession>A0A6J7FUA0</accession>
<gene>
    <name evidence="1" type="ORF">UFOPK3609_00171</name>
</gene>
<proteinExistence type="predicted"/>
<reference evidence="1" key="1">
    <citation type="submission" date="2020-05" db="EMBL/GenBank/DDBJ databases">
        <authorList>
            <person name="Chiriac C."/>
            <person name="Salcher M."/>
            <person name="Ghai R."/>
            <person name="Kavagutti S V."/>
        </authorList>
    </citation>
    <scope>NUCLEOTIDE SEQUENCE</scope>
</reference>
<sequence length="98" mass="10135">MAPGSTEVTPVANLDSIAVDELQAGPAGWVHLIATDYATSSPPELLPLDLGTGLAADPVELYDGAQPFGLSRSADGARLLAWVACGQADTRLFVLRDS</sequence>
<dbReference type="EMBL" id="CAFBMQ010000008">
    <property type="protein sequence ID" value="CAB4898946.1"/>
    <property type="molecule type" value="Genomic_DNA"/>
</dbReference>
<organism evidence="1">
    <name type="scientific">freshwater metagenome</name>
    <dbReference type="NCBI Taxonomy" id="449393"/>
    <lineage>
        <taxon>unclassified sequences</taxon>
        <taxon>metagenomes</taxon>
        <taxon>ecological metagenomes</taxon>
    </lineage>
</organism>
<evidence type="ECO:0000313" key="1">
    <source>
        <dbReference type="EMBL" id="CAB4898946.1"/>
    </source>
</evidence>
<protein>
    <submittedName>
        <fullName evidence="1">Unannotated protein</fullName>
    </submittedName>
</protein>
<name>A0A6J7FUA0_9ZZZZ</name>